<evidence type="ECO:0000313" key="1">
    <source>
        <dbReference type="EMBL" id="MBF4375831.1"/>
    </source>
</evidence>
<dbReference type="Proteomes" id="UP000726136">
    <property type="component" value="Unassembled WGS sequence"/>
</dbReference>
<sequence length="70" mass="8328">MNKDLLREIQDPDGELGLTFPEYLRSLKIQRYGETKRLQQVSLQLQTILRNYYEASQDLETIADLLEKRE</sequence>
<gene>
    <name evidence="1" type="ORF">EAY46_22840</name>
</gene>
<evidence type="ECO:0000313" key="2">
    <source>
        <dbReference type="Proteomes" id="UP000726136"/>
    </source>
</evidence>
<keyword evidence="2" id="KW-1185">Reference proteome</keyword>
<dbReference type="EMBL" id="RDPI01000361">
    <property type="protein sequence ID" value="MBF4375831.1"/>
    <property type="molecule type" value="Genomic_DNA"/>
</dbReference>
<comment type="caution">
    <text evidence="1">The sequence shown here is derived from an EMBL/GenBank/DDBJ whole genome shotgun (WGS) entry which is preliminary data.</text>
</comment>
<name>A0ABR9ZCM3_VIBAN</name>
<organism evidence="1 2">
    <name type="scientific">Vibrio anguillarum</name>
    <name type="common">Listonella anguillarum</name>
    <dbReference type="NCBI Taxonomy" id="55601"/>
    <lineage>
        <taxon>Bacteria</taxon>
        <taxon>Pseudomonadati</taxon>
        <taxon>Pseudomonadota</taxon>
        <taxon>Gammaproteobacteria</taxon>
        <taxon>Vibrionales</taxon>
        <taxon>Vibrionaceae</taxon>
        <taxon>Vibrio</taxon>
    </lineage>
</organism>
<accession>A0ABR9ZCM3</accession>
<dbReference type="RefSeq" id="WP_115340097.1">
    <property type="nucleotide sequence ID" value="NZ_JAEOBB010000054.1"/>
</dbReference>
<reference evidence="1 2" key="1">
    <citation type="journal article" date="2021" name="PeerJ">
        <title>Analysis of 44 Vibrio anguillarum genomes reveals high genetic diversity.</title>
        <authorList>
            <person name="Hansen M.J."/>
            <person name="Dalsgaard I."/>
        </authorList>
    </citation>
    <scope>NUCLEOTIDE SEQUENCE [LARGE SCALE GENOMIC DNA]</scope>
    <source>
        <strain evidence="1 2">040915-1/1B</strain>
    </source>
</reference>
<proteinExistence type="predicted"/>
<protein>
    <submittedName>
        <fullName evidence="1">Uncharacterized protein</fullName>
    </submittedName>
</protein>